<evidence type="ECO:0000256" key="10">
    <source>
        <dbReference type="SAM" id="Phobius"/>
    </source>
</evidence>
<dbReference type="PANTHER" id="PTHR32024">
    <property type="entry name" value="TRK SYSTEM POTASSIUM UPTAKE PROTEIN TRKG-RELATED"/>
    <property type="match status" value="1"/>
</dbReference>
<evidence type="ECO:0000313" key="12">
    <source>
        <dbReference type="Proteomes" id="UP000018914"/>
    </source>
</evidence>
<feature type="transmembrane region" description="Helical" evidence="10">
    <location>
        <begin position="174"/>
        <end position="193"/>
    </location>
</feature>
<feature type="transmembrane region" description="Helical" evidence="10">
    <location>
        <begin position="114"/>
        <end position="134"/>
    </location>
</feature>
<feature type="transmembrane region" description="Helical" evidence="10">
    <location>
        <begin position="28"/>
        <end position="47"/>
    </location>
</feature>
<dbReference type="PANTHER" id="PTHR32024:SF1">
    <property type="entry name" value="KTR SYSTEM POTASSIUM UPTAKE PROTEIN B"/>
    <property type="match status" value="1"/>
</dbReference>
<keyword evidence="2" id="KW-0813">Transport</keyword>
<evidence type="ECO:0000313" key="11">
    <source>
        <dbReference type="EMBL" id="AHE95658.1"/>
    </source>
</evidence>
<dbReference type="GO" id="GO:0005886">
    <property type="term" value="C:plasma membrane"/>
    <property type="evidence" value="ECO:0007669"/>
    <property type="project" value="UniProtKB-SubCell"/>
</dbReference>
<keyword evidence="5 10" id="KW-0812">Transmembrane</keyword>
<keyword evidence="12" id="KW-1185">Reference proteome</keyword>
<dbReference type="eggNOG" id="COG0168">
    <property type="taxonomic scope" value="Bacteria"/>
</dbReference>
<dbReference type="KEGG" id="trd:THERU_02100"/>
<feature type="transmembrane region" description="Helical" evidence="10">
    <location>
        <begin position="140"/>
        <end position="162"/>
    </location>
</feature>
<accession>W0DF75</accession>
<proteinExistence type="predicted"/>
<sequence length="430" mass="47103">MLLSYLVLIAIGTLLLYLPISTYEGISFLDALFTATSAVSVTGHVVVDTYKTFTPFGKAVILLLIQIGGLGYMGFTTYFLILLRRKLSLKDRILLAESVNYPGLHGLVRFLKRIVPFVVGVELLGALLLLPFFLRHFDLPISLAMSIFHSVSAFNNAGFSILPDGLTPFRDSLWLNLAFSLLIILGGLGFYVIHELMLYQRKEIQRLSTHTKLVLVSTLLLIVGGFLVLLLDTIRWENYSLKEKLLIAFFHSVSSRTAGFSTVDLKSFSEGGLFFLVVLMFVGTGPGGTGGGIKITTAVVIILVVHSYLKGSGQVVVFGRRIAEDTIQRALTIFVLSFLYTTFATLILTHTEGAPLLPTLFETVSAFSSVGLSVGNPQGLSLCADWSPFGKVVIIITMLMGRMGIMSFMLALYGKGEESRIKPPEARLLL</sequence>
<evidence type="ECO:0000256" key="8">
    <source>
        <dbReference type="ARBA" id="ARBA00023065"/>
    </source>
</evidence>
<dbReference type="InterPro" id="IPR004772">
    <property type="entry name" value="TrkH"/>
</dbReference>
<evidence type="ECO:0000256" key="7">
    <source>
        <dbReference type="ARBA" id="ARBA00022989"/>
    </source>
</evidence>
<reference evidence="11 12" key="1">
    <citation type="submission" date="2013-12" db="EMBL/GenBank/DDBJ databases">
        <authorList>
            <consortium name="DOE Joint Genome Institute"/>
            <person name="Eisen J."/>
            <person name="Huntemann M."/>
            <person name="Han J."/>
            <person name="Chen A."/>
            <person name="Kyrpides N."/>
            <person name="Mavromatis K."/>
            <person name="Markowitz V."/>
            <person name="Palaniappan K."/>
            <person name="Ivanova N."/>
            <person name="Schaumberg A."/>
            <person name="Pati A."/>
            <person name="Liolios K."/>
            <person name="Nordberg H.P."/>
            <person name="Cantor M.N."/>
            <person name="Hua S.X."/>
            <person name="Woyke T."/>
        </authorList>
    </citation>
    <scope>NUCLEOTIDE SEQUENCE [LARGE SCALE GENOMIC DNA]</scope>
    <source>
        <strain evidence="11 12">DSM 23557</strain>
    </source>
</reference>
<keyword evidence="9 10" id="KW-0472">Membrane</keyword>
<name>W0DF75_9AQUI</name>
<feature type="transmembrane region" description="Helical" evidence="10">
    <location>
        <begin position="291"/>
        <end position="309"/>
    </location>
</feature>
<evidence type="ECO:0000256" key="3">
    <source>
        <dbReference type="ARBA" id="ARBA00022475"/>
    </source>
</evidence>
<organism evidence="12">
    <name type="scientific">Thermocrinis ruber</name>
    <dbReference type="NCBI Taxonomy" id="75906"/>
    <lineage>
        <taxon>Bacteria</taxon>
        <taxon>Pseudomonadati</taxon>
        <taxon>Aquificota</taxon>
        <taxon>Aquificia</taxon>
        <taxon>Aquificales</taxon>
        <taxon>Aquificaceae</taxon>
        <taxon>Thermocrinis</taxon>
    </lineage>
</organism>
<evidence type="ECO:0000256" key="6">
    <source>
        <dbReference type="ARBA" id="ARBA00022958"/>
    </source>
</evidence>
<protein>
    <submittedName>
        <fullName evidence="11">Potassium transporter</fullName>
    </submittedName>
</protein>
<feature type="transmembrane region" description="Helical" evidence="10">
    <location>
        <begin position="213"/>
        <end position="234"/>
    </location>
</feature>
<evidence type="ECO:0000256" key="4">
    <source>
        <dbReference type="ARBA" id="ARBA00022538"/>
    </source>
</evidence>
<keyword evidence="7 10" id="KW-1133">Transmembrane helix</keyword>
<dbReference type="NCBIfam" id="TIGR00933">
    <property type="entry name" value="2a38"/>
    <property type="match status" value="1"/>
</dbReference>
<evidence type="ECO:0000256" key="9">
    <source>
        <dbReference type="ARBA" id="ARBA00023136"/>
    </source>
</evidence>
<keyword evidence="4" id="KW-0633">Potassium transport</keyword>
<keyword evidence="6" id="KW-0630">Potassium</keyword>
<dbReference type="PATRIC" id="fig|75906.3.peg.413"/>
<dbReference type="STRING" id="75906.THERU_02100"/>
<comment type="subcellular location">
    <subcellularLocation>
        <location evidence="1">Cell membrane</location>
        <topology evidence="1">Multi-pass membrane protein</topology>
    </subcellularLocation>
</comment>
<feature type="transmembrane region" description="Helical" evidence="10">
    <location>
        <begin position="6"/>
        <end position="23"/>
    </location>
</feature>
<evidence type="ECO:0000256" key="2">
    <source>
        <dbReference type="ARBA" id="ARBA00022448"/>
    </source>
</evidence>
<keyword evidence="3" id="KW-1003">Cell membrane</keyword>
<dbReference type="InterPro" id="IPR003445">
    <property type="entry name" value="Cat_transpt"/>
</dbReference>
<dbReference type="EMBL" id="CP007028">
    <property type="protein sequence ID" value="AHE95658.1"/>
    <property type="molecule type" value="Genomic_DNA"/>
</dbReference>
<evidence type="ECO:0000256" key="5">
    <source>
        <dbReference type="ARBA" id="ARBA00022692"/>
    </source>
</evidence>
<dbReference type="Pfam" id="PF02386">
    <property type="entry name" value="TrkH"/>
    <property type="match status" value="1"/>
</dbReference>
<dbReference type="AlphaFoldDB" id="W0DF75"/>
<feature type="transmembrane region" description="Helical" evidence="10">
    <location>
        <begin position="392"/>
        <end position="413"/>
    </location>
</feature>
<dbReference type="Proteomes" id="UP000018914">
    <property type="component" value="Chromosome"/>
</dbReference>
<dbReference type="HOGENOM" id="CLU_026429_0_1_0"/>
<keyword evidence="8" id="KW-0406">Ion transport</keyword>
<gene>
    <name evidence="11" type="ORF">THERU_02100</name>
</gene>
<feature type="transmembrane region" description="Helical" evidence="10">
    <location>
        <begin position="59"/>
        <end position="83"/>
    </location>
</feature>
<feature type="transmembrane region" description="Helical" evidence="10">
    <location>
        <begin position="330"/>
        <end position="348"/>
    </location>
</feature>
<evidence type="ECO:0000256" key="1">
    <source>
        <dbReference type="ARBA" id="ARBA00004651"/>
    </source>
</evidence>
<dbReference type="GO" id="GO:0015379">
    <property type="term" value="F:potassium:chloride symporter activity"/>
    <property type="evidence" value="ECO:0007669"/>
    <property type="project" value="InterPro"/>
</dbReference>